<dbReference type="Proteomes" id="UP000236161">
    <property type="component" value="Unassembled WGS sequence"/>
</dbReference>
<dbReference type="Pfam" id="PF02519">
    <property type="entry name" value="Auxin_inducible"/>
    <property type="match status" value="1"/>
</dbReference>
<reference evidence="2 3" key="1">
    <citation type="journal article" date="2017" name="Nature">
        <title>The Apostasia genome and the evolution of orchids.</title>
        <authorList>
            <person name="Zhang G.Q."/>
            <person name="Liu K.W."/>
            <person name="Li Z."/>
            <person name="Lohaus R."/>
            <person name="Hsiao Y.Y."/>
            <person name="Niu S.C."/>
            <person name="Wang J.Y."/>
            <person name="Lin Y.C."/>
            <person name="Xu Q."/>
            <person name="Chen L.J."/>
            <person name="Yoshida K."/>
            <person name="Fujiwara S."/>
            <person name="Wang Z.W."/>
            <person name="Zhang Y.Q."/>
            <person name="Mitsuda N."/>
            <person name="Wang M."/>
            <person name="Liu G.H."/>
            <person name="Pecoraro L."/>
            <person name="Huang H.X."/>
            <person name="Xiao X.J."/>
            <person name="Lin M."/>
            <person name="Wu X.Y."/>
            <person name="Wu W.L."/>
            <person name="Chen Y.Y."/>
            <person name="Chang S.B."/>
            <person name="Sakamoto S."/>
            <person name="Ohme-Takagi M."/>
            <person name="Yagi M."/>
            <person name="Zeng S.J."/>
            <person name="Shen C.Y."/>
            <person name="Yeh C.M."/>
            <person name="Luo Y.B."/>
            <person name="Tsai W.C."/>
            <person name="Van de Peer Y."/>
            <person name="Liu Z.J."/>
        </authorList>
    </citation>
    <scope>NUCLEOTIDE SEQUENCE [LARGE SCALE GENOMIC DNA]</scope>
    <source>
        <strain evidence="3">cv. Shenzhen</strain>
        <tissue evidence="2">Stem</tissue>
    </source>
</reference>
<dbReference type="AlphaFoldDB" id="A0A2I0A4A8"/>
<name>A0A2I0A4A8_9ASPA</name>
<dbReference type="PANTHER" id="PTHR31374">
    <property type="entry name" value="AUXIN-INDUCED PROTEIN-LIKE-RELATED"/>
    <property type="match status" value="1"/>
</dbReference>
<dbReference type="OrthoDB" id="1864078at2759"/>
<evidence type="ECO:0000313" key="3">
    <source>
        <dbReference type="Proteomes" id="UP000236161"/>
    </source>
</evidence>
<dbReference type="STRING" id="1088818.A0A2I0A4A8"/>
<protein>
    <submittedName>
        <fullName evidence="2">Uncharacterized protein</fullName>
    </submittedName>
</protein>
<evidence type="ECO:0000256" key="1">
    <source>
        <dbReference type="ARBA" id="ARBA00006974"/>
    </source>
</evidence>
<sequence length="123" mass="13816">MSCIIGAINTMRFLFLGSWRCRRSLAGRTVIKVLVGKEMKTQSMLKVNASYLHHPLFKELLGLSGDEFGYSYDGAVRIACDISFFLHLVHLLDTGSATVQHMDLRRLMDSFRFDQASGRPASS</sequence>
<comment type="similarity">
    <text evidence="1">Belongs to the ARG7 family.</text>
</comment>
<dbReference type="GO" id="GO:0009733">
    <property type="term" value="P:response to auxin"/>
    <property type="evidence" value="ECO:0007669"/>
    <property type="project" value="InterPro"/>
</dbReference>
<dbReference type="InterPro" id="IPR003676">
    <property type="entry name" value="SAUR_fam"/>
</dbReference>
<dbReference type="EMBL" id="KZ452026">
    <property type="protein sequence ID" value="PKA50377.1"/>
    <property type="molecule type" value="Genomic_DNA"/>
</dbReference>
<proteinExistence type="inferred from homology"/>
<keyword evidence="3" id="KW-1185">Reference proteome</keyword>
<evidence type="ECO:0000313" key="2">
    <source>
        <dbReference type="EMBL" id="PKA50377.1"/>
    </source>
</evidence>
<organism evidence="2 3">
    <name type="scientific">Apostasia shenzhenica</name>
    <dbReference type="NCBI Taxonomy" id="1088818"/>
    <lineage>
        <taxon>Eukaryota</taxon>
        <taxon>Viridiplantae</taxon>
        <taxon>Streptophyta</taxon>
        <taxon>Embryophyta</taxon>
        <taxon>Tracheophyta</taxon>
        <taxon>Spermatophyta</taxon>
        <taxon>Magnoliopsida</taxon>
        <taxon>Liliopsida</taxon>
        <taxon>Asparagales</taxon>
        <taxon>Orchidaceae</taxon>
        <taxon>Apostasioideae</taxon>
        <taxon>Apostasia</taxon>
    </lineage>
</organism>
<gene>
    <name evidence="2" type="ORF">AXF42_Ash013466</name>
</gene>
<dbReference type="PANTHER" id="PTHR31374:SF216">
    <property type="entry name" value="SAUR-LIKE AUXIN-RESPONSIVE PROTEIN FAMILY"/>
    <property type="match status" value="1"/>
</dbReference>
<accession>A0A2I0A4A8</accession>